<evidence type="ECO:0000313" key="3">
    <source>
        <dbReference type="Proteomes" id="UP000635606"/>
    </source>
</evidence>
<keyword evidence="1" id="KW-0472">Membrane</keyword>
<protein>
    <submittedName>
        <fullName evidence="2">Uncharacterized protein</fullName>
    </submittedName>
</protein>
<dbReference type="RefSeq" id="WP_203931312.1">
    <property type="nucleotide sequence ID" value="NZ_BOPH01000088.1"/>
</dbReference>
<feature type="transmembrane region" description="Helical" evidence="1">
    <location>
        <begin position="35"/>
        <end position="56"/>
    </location>
</feature>
<keyword evidence="1" id="KW-1133">Transmembrane helix</keyword>
<dbReference type="Proteomes" id="UP000635606">
    <property type="component" value="Unassembled WGS sequence"/>
</dbReference>
<comment type="caution">
    <text evidence="2">The sequence shown here is derived from an EMBL/GenBank/DDBJ whole genome shotgun (WGS) entry which is preliminary data.</text>
</comment>
<evidence type="ECO:0000256" key="1">
    <source>
        <dbReference type="SAM" id="Phobius"/>
    </source>
</evidence>
<sequence length="94" mass="9329">MNTSRATAAVAVPITAFAVVYASRAAVAGWEPSWGWLFQAVIHIGELLAVVALAASGAAGGSRAARVGLAAAVAGQALLAAADPLRRTYGPATI</sequence>
<proteinExistence type="predicted"/>
<dbReference type="EMBL" id="BOPH01000088">
    <property type="protein sequence ID" value="GIJ71442.1"/>
    <property type="molecule type" value="Genomic_DNA"/>
</dbReference>
<reference evidence="2" key="1">
    <citation type="submission" date="2021-01" db="EMBL/GenBank/DDBJ databases">
        <title>Whole genome shotgun sequence of Virgisporangium ochraceum NBRC 16418.</title>
        <authorList>
            <person name="Komaki H."/>
            <person name="Tamura T."/>
        </authorList>
    </citation>
    <scope>NUCLEOTIDE SEQUENCE</scope>
    <source>
        <strain evidence="2">NBRC 16418</strain>
    </source>
</reference>
<gene>
    <name evidence="2" type="ORF">Voc01_063590</name>
</gene>
<keyword evidence="3" id="KW-1185">Reference proteome</keyword>
<evidence type="ECO:0000313" key="2">
    <source>
        <dbReference type="EMBL" id="GIJ71442.1"/>
    </source>
</evidence>
<organism evidence="2 3">
    <name type="scientific">Virgisporangium ochraceum</name>
    <dbReference type="NCBI Taxonomy" id="65505"/>
    <lineage>
        <taxon>Bacteria</taxon>
        <taxon>Bacillati</taxon>
        <taxon>Actinomycetota</taxon>
        <taxon>Actinomycetes</taxon>
        <taxon>Micromonosporales</taxon>
        <taxon>Micromonosporaceae</taxon>
        <taxon>Virgisporangium</taxon>
    </lineage>
</organism>
<keyword evidence="1" id="KW-0812">Transmembrane</keyword>
<accession>A0A8J4EGS2</accession>
<name>A0A8J4EGS2_9ACTN</name>
<dbReference type="AlphaFoldDB" id="A0A8J4EGS2"/>